<comment type="catalytic activity">
    <reaction evidence="7 8">
        <text>alpha-D-xylose = alpha-D-xylulofuranose</text>
        <dbReference type="Rhea" id="RHEA:22816"/>
        <dbReference type="ChEBI" id="CHEBI:28518"/>
        <dbReference type="ChEBI" id="CHEBI:188998"/>
        <dbReference type="EC" id="5.3.1.5"/>
    </reaction>
</comment>
<sequence>MTTYSQPGGKRQKVKEGRSADSGDYFQGIEKIEYNNAAAATETLSYRYYNAAERVHAKTMEDWLKYSLSLTEFRNANAEHPKISNHRPWDDNSHSMDNYKRCIKAFFDLCVKLGIKYWTAFDSDLLPLSDSWDENKTNWDDIVEYIHELGQRYHVKLLWLAADLHIHPRFSTGAITSNDANTFAQAASQIKKCLEVTHRLNGECFLIWPHREGYDAIFQSDVARELKVFVKLLKITAEYKDRLNSKIQLLVMPYQSAQRKWRESDLVHYYMWDITSCLFFLKNYGLERQYKVCSPPGHHMYMANVYNMLGGVTVTNDFDLSNTKSVTLMMKSIIDQNSIPVGGINFKLSVSRDSELRDLVVCYVKYIDSIAKGLRIAANIVAEQIFSKQVQQRYISYYSGFGSRVISSDVTLEECEEYYKKNQAHEGVATKREHFDFVFQRYLDTCDHI</sequence>
<dbReference type="GO" id="GO:0009045">
    <property type="term" value="F:xylose isomerase activity"/>
    <property type="evidence" value="ECO:0007669"/>
    <property type="project" value="UniProtKB-EC"/>
</dbReference>
<keyword evidence="4 8" id="KW-0479">Metal-binding</keyword>
<dbReference type="SUPFAM" id="SSF51658">
    <property type="entry name" value="Xylose isomerase-like"/>
    <property type="match status" value="1"/>
</dbReference>
<evidence type="ECO:0000256" key="3">
    <source>
        <dbReference type="ARBA" id="ARBA00022629"/>
    </source>
</evidence>
<comment type="similarity">
    <text evidence="1 8">Belongs to the xylose isomerase family.</text>
</comment>
<protein>
    <recommendedName>
        <fullName evidence="2 8">Xylose isomerase</fullName>
        <ecNumber evidence="2 8">5.3.1.5</ecNumber>
    </recommendedName>
</protein>
<evidence type="ECO:0000256" key="6">
    <source>
        <dbReference type="ARBA" id="ARBA00023277"/>
    </source>
</evidence>
<evidence type="ECO:0000256" key="2">
    <source>
        <dbReference type="ARBA" id="ARBA00011958"/>
    </source>
</evidence>
<dbReference type="InterPro" id="IPR001998">
    <property type="entry name" value="Xylose_isomerase"/>
</dbReference>
<evidence type="ECO:0000256" key="7">
    <source>
        <dbReference type="ARBA" id="ARBA00033659"/>
    </source>
</evidence>
<gene>
    <name evidence="10" type="ORF">LNINA_LOCUS4548</name>
</gene>
<dbReference type="GO" id="GO:0046872">
    <property type="term" value="F:metal ion binding"/>
    <property type="evidence" value="ECO:0007669"/>
    <property type="project" value="UniProtKB-KW"/>
</dbReference>
<accession>A0AAV1J8K9</accession>
<comment type="caution">
    <text evidence="10">The sequence shown here is derived from an EMBL/GenBank/DDBJ whole genome shotgun (WGS) entry which is preliminary data.</text>
</comment>
<feature type="region of interest" description="Disordered" evidence="9">
    <location>
        <begin position="1"/>
        <end position="20"/>
    </location>
</feature>
<keyword evidence="11" id="KW-1185">Reference proteome</keyword>
<proteinExistence type="inferred from homology"/>
<keyword evidence="3 8" id="KW-0859">Xylose metabolism</keyword>
<dbReference type="EMBL" id="CAVLEF010000006">
    <property type="protein sequence ID" value="CAK1544837.1"/>
    <property type="molecule type" value="Genomic_DNA"/>
</dbReference>
<evidence type="ECO:0000256" key="9">
    <source>
        <dbReference type="SAM" id="MobiDB-lite"/>
    </source>
</evidence>
<dbReference type="Proteomes" id="UP001497472">
    <property type="component" value="Unassembled WGS sequence"/>
</dbReference>
<keyword evidence="5 8" id="KW-0413">Isomerase</keyword>
<dbReference type="PROSITE" id="PS51415">
    <property type="entry name" value="XYLOSE_ISOMERASE"/>
    <property type="match status" value="1"/>
</dbReference>
<dbReference type="Gene3D" id="3.20.20.150">
    <property type="entry name" value="Divalent-metal-dependent TIM barrel enzymes"/>
    <property type="match status" value="1"/>
</dbReference>
<evidence type="ECO:0000256" key="1">
    <source>
        <dbReference type="ARBA" id="ARBA00005765"/>
    </source>
</evidence>
<evidence type="ECO:0000256" key="8">
    <source>
        <dbReference type="RuleBase" id="RU000609"/>
    </source>
</evidence>
<keyword evidence="6 8" id="KW-0119">Carbohydrate metabolism</keyword>
<dbReference type="EC" id="5.3.1.5" evidence="2 8"/>
<evidence type="ECO:0000313" key="11">
    <source>
        <dbReference type="Proteomes" id="UP001497472"/>
    </source>
</evidence>
<evidence type="ECO:0000256" key="4">
    <source>
        <dbReference type="ARBA" id="ARBA00022723"/>
    </source>
</evidence>
<dbReference type="PANTHER" id="PTHR48408:SF1">
    <property type="entry name" value="XYLOSE ISOMERASE"/>
    <property type="match status" value="1"/>
</dbReference>
<name>A0AAV1J8K9_9NEOP</name>
<dbReference type="GO" id="GO:0042732">
    <property type="term" value="P:D-xylose metabolic process"/>
    <property type="evidence" value="ECO:0007669"/>
    <property type="project" value="UniProtKB-KW"/>
</dbReference>
<reference evidence="10 11" key="1">
    <citation type="submission" date="2023-11" db="EMBL/GenBank/DDBJ databases">
        <authorList>
            <person name="Okamura Y."/>
        </authorList>
    </citation>
    <scope>NUCLEOTIDE SEQUENCE [LARGE SCALE GENOMIC DNA]</scope>
</reference>
<dbReference type="PANTHER" id="PTHR48408">
    <property type="match status" value="1"/>
</dbReference>
<evidence type="ECO:0000256" key="5">
    <source>
        <dbReference type="ARBA" id="ARBA00023235"/>
    </source>
</evidence>
<dbReference type="InterPro" id="IPR036237">
    <property type="entry name" value="Xyl_isomerase-like_sf"/>
</dbReference>
<dbReference type="PRINTS" id="PR00688">
    <property type="entry name" value="XYLOSISMRASE"/>
</dbReference>
<dbReference type="AlphaFoldDB" id="A0AAV1J8K9"/>
<organism evidence="10 11">
    <name type="scientific">Leptosia nina</name>
    <dbReference type="NCBI Taxonomy" id="320188"/>
    <lineage>
        <taxon>Eukaryota</taxon>
        <taxon>Metazoa</taxon>
        <taxon>Ecdysozoa</taxon>
        <taxon>Arthropoda</taxon>
        <taxon>Hexapoda</taxon>
        <taxon>Insecta</taxon>
        <taxon>Pterygota</taxon>
        <taxon>Neoptera</taxon>
        <taxon>Endopterygota</taxon>
        <taxon>Lepidoptera</taxon>
        <taxon>Glossata</taxon>
        <taxon>Ditrysia</taxon>
        <taxon>Papilionoidea</taxon>
        <taxon>Pieridae</taxon>
        <taxon>Pierinae</taxon>
        <taxon>Leptosia</taxon>
    </lineage>
</organism>
<evidence type="ECO:0000313" key="10">
    <source>
        <dbReference type="EMBL" id="CAK1544837.1"/>
    </source>
</evidence>